<evidence type="ECO:0000256" key="1">
    <source>
        <dbReference type="ARBA" id="ARBA00022679"/>
    </source>
</evidence>
<dbReference type="CDD" id="cd04183">
    <property type="entry name" value="GT2_BcE_like"/>
    <property type="match status" value="1"/>
</dbReference>
<evidence type="ECO:0000313" key="4">
    <source>
        <dbReference type="EMBL" id="RDZ26743.1"/>
    </source>
</evidence>
<evidence type="ECO:0000256" key="2">
    <source>
        <dbReference type="ARBA" id="ARBA00022695"/>
    </source>
</evidence>
<accession>A0A371JYK0</accession>
<dbReference type="EMBL" id="QTSU01000003">
    <property type="protein sequence ID" value="RDZ26743.1"/>
    <property type="molecule type" value="Genomic_DNA"/>
</dbReference>
<dbReference type="Gene3D" id="3.90.550.10">
    <property type="entry name" value="Spore Coat Polysaccharide Biosynthesis Protein SpsA, Chain A"/>
    <property type="match status" value="2"/>
</dbReference>
<name>A0A371JYK0_9GAMM</name>
<dbReference type="InterPro" id="IPR029044">
    <property type="entry name" value="Nucleotide-diphossugar_trans"/>
</dbReference>
<dbReference type="RefSeq" id="WP_115861069.1">
    <property type="nucleotide sequence ID" value="NZ_QTSU01000003.1"/>
</dbReference>
<dbReference type="PANTHER" id="PTHR43584:SF8">
    <property type="entry name" value="N-ACETYLMURAMATE ALPHA-1-PHOSPHATE URIDYLYLTRANSFERASE"/>
    <property type="match status" value="1"/>
</dbReference>
<dbReference type="GO" id="GO:0016779">
    <property type="term" value="F:nucleotidyltransferase activity"/>
    <property type="evidence" value="ECO:0007669"/>
    <property type="project" value="UniProtKB-KW"/>
</dbReference>
<evidence type="ECO:0000259" key="3">
    <source>
        <dbReference type="Pfam" id="PF00483"/>
    </source>
</evidence>
<feature type="domain" description="Nucleotidyl transferase" evidence="3">
    <location>
        <begin position="8"/>
        <end position="190"/>
    </location>
</feature>
<keyword evidence="1" id="KW-0808">Transferase</keyword>
<reference evidence="4 5" key="1">
    <citation type="submission" date="2018-08" db="EMBL/GenBank/DDBJ databases">
        <title>Lysobacter sp. zong2l5, whole genome shotgun sequence.</title>
        <authorList>
            <person name="Zhang X."/>
            <person name="Feng G."/>
            <person name="Zhu H."/>
        </authorList>
    </citation>
    <scope>NUCLEOTIDE SEQUENCE [LARGE SCALE GENOMIC DNA]</scope>
    <source>
        <strain evidence="5">zong2l5</strain>
    </source>
</reference>
<keyword evidence="5" id="KW-1185">Reference proteome</keyword>
<dbReference type="InterPro" id="IPR050065">
    <property type="entry name" value="GlmU-like"/>
</dbReference>
<dbReference type="PANTHER" id="PTHR43584">
    <property type="entry name" value="NUCLEOTIDYL TRANSFERASE"/>
    <property type="match status" value="1"/>
</dbReference>
<comment type="caution">
    <text evidence="4">The sequence shown here is derived from an EMBL/GenBank/DDBJ whole genome shotgun (WGS) entry which is preliminary data.</text>
</comment>
<protein>
    <recommendedName>
        <fullName evidence="3">Nucleotidyl transferase domain-containing protein</fullName>
    </recommendedName>
</protein>
<dbReference type="Pfam" id="PF00483">
    <property type="entry name" value="NTP_transferase"/>
    <property type="match status" value="1"/>
</dbReference>
<dbReference type="OrthoDB" id="9788272at2"/>
<organism evidence="4 5">
    <name type="scientific">Lysobacter silvisoli</name>
    <dbReference type="NCBI Taxonomy" id="2293254"/>
    <lineage>
        <taxon>Bacteria</taxon>
        <taxon>Pseudomonadati</taxon>
        <taxon>Pseudomonadota</taxon>
        <taxon>Gammaproteobacteria</taxon>
        <taxon>Lysobacterales</taxon>
        <taxon>Lysobacteraceae</taxon>
        <taxon>Lysobacter</taxon>
    </lineage>
</organism>
<dbReference type="SUPFAM" id="SSF53448">
    <property type="entry name" value="Nucleotide-diphospho-sugar transferases"/>
    <property type="match status" value="2"/>
</dbReference>
<dbReference type="Proteomes" id="UP000264492">
    <property type="component" value="Unassembled WGS sequence"/>
</dbReference>
<evidence type="ECO:0000313" key="5">
    <source>
        <dbReference type="Proteomes" id="UP000264492"/>
    </source>
</evidence>
<dbReference type="AlphaFoldDB" id="A0A371JYK0"/>
<sequence length="556" mass="61947">MQIVVPMSGFGERFRRAGYTVPKPLIEVDGKPIIAHVVDLFPGETDFVFVCNRDHLARAEYRMQEQLERYCPSGHVLAIEPHKLGPVHAALQAADLLDPERPTIVNYCDFSCVWDYRDFKASVAESGVDGAIPCYTGFHPHMLGSTNYAYVRNDGARVLDIQEKRPWTDQPWREYASSGSYYFRSAALMLDAFRRTVARPDLSLGGEYYASLAYKPLLEDGMNVSVYELAHFMQWGTPQDLEEYRYWSDAFRGLADPARAQDAPRQRGAVMVPMAGLGSRYADAGYREPKPLVPVSGEPMAVQAARDLPQPAQRVFVLRRDLADAARIADALRERFPGCALVELDGVTDGQARTCLLGLEGLDLDQPLTIGACDNGAVYDGAALAALLADEDVDVVVWTARGYPGAARRPAHYGWIDEVDGRVLSVSVKQPLSDPARDPIVIGAFSFRRGADFAAAAQALIAREGRVNGEYYVDSCINDAIAAGLNVRSFEVSQYLCWGTPDDLRTFEYWQSCLHKWDSHPYRLERDARVPAQARAALAERYRLRPPQRYRLPVLA</sequence>
<keyword evidence="2" id="KW-0548">Nucleotidyltransferase</keyword>
<proteinExistence type="predicted"/>
<dbReference type="InterPro" id="IPR005835">
    <property type="entry name" value="NTP_transferase_dom"/>
</dbReference>
<gene>
    <name evidence="4" type="ORF">DX914_17375</name>
</gene>